<proteinExistence type="predicted"/>
<name>A0A127K962_9RHOO</name>
<gene>
    <name evidence="2" type="ORF">AC731_017080</name>
</gene>
<evidence type="ECO:0000256" key="1">
    <source>
        <dbReference type="SAM" id="SignalP"/>
    </source>
</evidence>
<protein>
    <submittedName>
        <fullName evidence="2">Uncharacterized protein</fullName>
    </submittedName>
</protein>
<keyword evidence="1" id="KW-0732">Signal</keyword>
<dbReference type="STRING" id="1134435.AC731_017080"/>
<evidence type="ECO:0000313" key="2">
    <source>
        <dbReference type="EMBL" id="AMO38505.1"/>
    </source>
</evidence>
<dbReference type="EMBL" id="CP014646">
    <property type="protein sequence ID" value="AMO38505.1"/>
    <property type="molecule type" value="Genomic_DNA"/>
</dbReference>
<dbReference type="KEGG" id="thu:AC731_017080"/>
<keyword evidence="3" id="KW-1185">Reference proteome</keyword>
<feature type="signal peptide" evidence="1">
    <location>
        <begin position="1"/>
        <end position="20"/>
    </location>
</feature>
<reference evidence="3" key="1">
    <citation type="submission" date="2016-03" db="EMBL/GenBank/DDBJ databases">
        <authorList>
            <person name="Ma C."/>
            <person name="Zhou S."/>
            <person name="Yang G."/>
        </authorList>
    </citation>
    <scope>NUCLEOTIDE SEQUENCE [LARGE SCALE GENOMIC DNA]</scope>
    <source>
        <strain evidence="3">SgZ-1</strain>
    </source>
</reference>
<dbReference type="AlphaFoldDB" id="A0A127K962"/>
<sequence>MSRKLLSFVLGVWVSSVAFAQARPPIPSVVLDHMNDLDRRCAAAGGRAGEGRFVVAQDFTGDGRLDYLLSEGDYNCVGRPGLFRQGGVGRVDIFVVDARNAARRVYSDQLIAYRVLAGKPAKVQIARQGTACGPGSDARTQCAAQLAWNGQGFGEAVAVSDARAPGGAAPAARSPAVATPAVDAAAGAVAPTPLAVPAEARPRFLAECRQAYVSRSADAARWADEQCVADWGKVTASAAATDALLAALPAVAGEAVPLASLRQRLAGVRWAAKPRSRELSASGRLGNLDVSVTGAPAAKTLGMNWMEVGAEPPYDIVGAMRVRGVTLTEIACEEFGAGEWQRVFSGSAPGRAPFRLELGQRTAPFANSNSYYGVTIDLSGRAPAPLASRSVCSNPSNLL</sequence>
<accession>A0A127K962</accession>
<dbReference type="RefSeq" id="WP_048707922.1">
    <property type="nucleotide sequence ID" value="NZ_CP014646.1"/>
</dbReference>
<dbReference type="Proteomes" id="UP000036902">
    <property type="component" value="Chromosome"/>
</dbReference>
<organism evidence="2 3">
    <name type="scientific">Thauera humireducens</name>
    <dbReference type="NCBI Taxonomy" id="1134435"/>
    <lineage>
        <taxon>Bacteria</taxon>
        <taxon>Pseudomonadati</taxon>
        <taxon>Pseudomonadota</taxon>
        <taxon>Betaproteobacteria</taxon>
        <taxon>Rhodocyclales</taxon>
        <taxon>Zoogloeaceae</taxon>
        <taxon>Thauera</taxon>
    </lineage>
</organism>
<feature type="chain" id="PRO_5007798149" evidence="1">
    <location>
        <begin position="21"/>
        <end position="399"/>
    </location>
</feature>
<evidence type="ECO:0000313" key="3">
    <source>
        <dbReference type="Proteomes" id="UP000036902"/>
    </source>
</evidence>